<organism evidence="2">
    <name type="scientific">Caldilinea aerophila</name>
    <dbReference type="NCBI Taxonomy" id="133453"/>
    <lineage>
        <taxon>Bacteria</taxon>
        <taxon>Bacillati</taxon>
        <taxon>Chloroflexota</taxon>
        <taxon>Caldilineae</taxon>
        <taxon>Caldilineales</taxon>
        <taxon>Caldilineaceae</taxon>
        <taxon>Caldilinea</taxon>
    </lineage>
</organism>
<dbReference type="AlphaFoldDB" id="A0A7C1JCT8"/>
<dbReference type="Gene3D" id="3.50.50.60">
    <property type="entry name" value="FAD/NAD(P)-binding domain"/>
    <property type="match status" value="2"/>
</dbReference>
<accession>A0A7C1JCT8</accession>
<dbReference type="PANTHER" id="PTHR43755">
    <property type="match status" value="1"/>
</dbReference>
<gene>
    <name evidence="2" type="ORF">ENQ20_08610</name>
</gene>
<comment type="caution">
    <text evidence="2">The sequence shown here is derived from an EMBL/GenBank/DDBJ whole genome shotgun (WGS) entry which is preliminary data.</text>
</comment>
<sequence length="411" mass="46998">MKRLLILGGGTAGTMVANRLVHELDMSEWHITLVDQDEIHYYQPGFLFIPFGTYGRADVMRPKRDFLPREVEVIISEVRLIEPDKNLVHLVKENRTLRYDYLIIATGSRIAPEETPGLMEDEWRKSIFDFYTPDGAVALHRFLRTWQGGRLVVNVAEMPIKCPVAPLEFLFLADAYFHDRGMRDRVEIIYATPLSGAFTKPIASRQLGDLLEQKNIRLITDFNIASVDVDRKAIISYDDQRVEFDLLVSIPTNMGSEVIARSGMGDDLNFVPTEKYTLKARDYDNIFVLGDATNLPSSKAGSVAHFQVDVFIENFLRYIDGLELLPTFDGHANCFIESGHGKGFLIDFNYDVEPLPGMFPMPGIGPFSLLRESRVNHWGKMMFRWVYWHVLLKGREMPIPAQMSMAGKWQR</sequence>
<dbReference type="PANTHER" id="PTHR43755:SF1">
    <property type="entry name" value="FAD-DEPENDENT PYRIDINE NUCLEOTIDE-DISULPHIDE OXIDOREDUCTASE"/>
    <property type="match status" value="1"/>
</dbReference>
<reference evidence="2" key="1">
    <citation type="journal article" date="2020" name="mSystems">
        <title>Genome- and Community-Level Interaction Insights into Carbon Utilization and Element Cycling Functions of Hydrothermarchaeota in Hydrothermal Sediment.</title>
        <authorList>
            <person name="Zhou Z."/>
            <person name="Liu Y."/>
            <person name="Xu W."/>
            <person name="Pan J."/>
            <person name="Luo Z.H."/>
            <person name="Li M."/>
        </authorList>
    </citation>
    <scope>NUCLEOTIDE SEQUENCE [LARGE SCALE GENOMIC DNA]</scope>
    <source>
        <strain evidence="2">SpSt-289</strain>
    </source>
</reference>
<evidence type="ECO:0000259" key="1">
    <source>
        <dbReference type="Pfam" id="PF07992"/>
    </source>
</evidence>
<feature type="domain" description="FAD/NAD(P)-binding" evidence="1">
    <location>
        <begin position="3"/>
        <end position="123"/>
    </location>
</feature>
<name>A0A7C1JCT8_9CHLR</name>
<dbReference type="GO" id="GO:0016491">
    <property type="term" value="F:oxidoreductase activity"/>
    <property type="evidence" value="ECO:0007669"/>
    <property type="project" value="InterPro"/>
</dbReference>
<dbReference type="EMBL" id="DSMG01000084">
    <property type="protein sequence ID" value="HDX31544.1"/>
    <property type="molecule type" value="Genomic_DNA"/>
</dbReference>
<protein>
    <submittedName>
        <fullName evidence="2">NAD(P)/FAD-dependent oxidoreductase</fullName>
    </submittedName>
</protein>
<dbReference type="Pfam" id="PF07992">
    <property type="entry name" value="Pyr_redox_2"/>
    <property type="match status" value="1"/>
</dbReference>
<dbReference type="InterPro" id="IPR036188">
    <property type="entry name" value="FAD/NAD-bd_sf"/>
</dbReference>
<proteinExistence type="predicted"/>
<dbReference type="SUPFAM" id="SSF51905">
    <property type="entry name" value="FAD/NAD(P)-binding domain"/>
    <property type="match status" value="2"/>
</dbReference>
<dbReference type="InterPro" id="IPR023753">
    <property type="entry name" value="FAD/NAD-binding_dom"/>
</dbReference>
<dbReference type="InterPro" id="IPR052541">
    <property type="entry name" value="SQRD"/>
</dbReference>
<evidence type="ECO:0000313" key="2">
    <source>
        <dbReference type="EMBL" id="HDX31544.1"/>
    </source>
</evidence>